<evidence type="ECO:0000256" key="1">
    <source>
        <dbReference type="SAM" id="Phobius"/>
    </source>
</evidence>
<dbReference type="AlphaFoldDB" id="A0A7S8ICM3"/>
<organism evidence="2 3">
    <name type="scientific">Phototrophicus methaneseepsis</name>
    <dbReference type="NCBI Taxonomy" id="2710758"/>
    <lineage>
        <taxon>Bacteria</taxon>
        <taxon>Bacillati</taxon>
        <taxon>Chloroflexota</taxon>
        <taxon>Candidatus Thermofontia</taxon>
        <taxon>Phototrophicales</taxon>
        <taxon>Phototrophicaceae</taxon>
        <taxon>Phototrophicus</taxon>
    </lineage>
</organism>
<dbReference type="KEGG" id="pmet:G4Y79_18720"/>
<evidence type="ECO:0000313" key="3">
    <source>
        <dbReference type="Proteomes" id="UP000594468"/>
    </source>
</evidence>
<dbReference type="RefSeq" id="WP_195169776.1">
    <property type="nucleotide sequence ID" value="NZ_CP062983.1"/>
</dbReference>
<dbReference type="EMBL" id="CP062983">
    <property type="protein sequence ID" value="QPC81705.1"/>
    <property type="molecule type" value="Genomic_DNA"/>
</dbReference>
<evidence type="ECO:0000313" key="2">
    <source>
        <dbReference type="EMBL" id="QPC81705.1"/>
    </source>
</evidence>
<feature type="transmembrane region" description="Helical" evidence="1">
    <location>
        <begin position="12"/>
        <end position="30"/>
    </location>
</feature>
<accession>A0A7S8ICM3</accession>
<keyword evidence="1" id="KW-0472">Membrane</keyword>
<sequence length="256" mass="29058">MKKYWVFILNNIDTILAISLSIVAAIFGIFGVMNEALLPAIATTLALLAASIIRDRSARETLQSKIQKLDSTLNALGSKPNADAFFQRSNVEFDRQILYLATEEIWLIQETGSLLLEQPGKLREFIKSGGVVKVILVSMEKNVVEELALRNPDVKNYTAMSSRQNDAAMRIEMLKSEIINASGRLEIRRINYPLDLTSVLADPEAMDTSKRKGMVRLAGFRTPFTEKRQFPITFTEEPETYLYFVNQFKHMWENSN</sequence>
<name>A0A7S8ICM3_9CHLR</name>
<gene>
    <name evidence="2" type="ORF">G4Y79_18720</name>
</gene>
<keyword evidence="1" id="KW-1133">Transmembrane helix</keyword>
<protein>
    <submittedName>
        <fullName evidence="2">Uncharacterized protein</fullName>
    </submittedName>
</protein>
<reference evidence="2 3" key="1">
    <citation type="submission" date="2020-02" db="EMBL/GenBank/DDBJ databases">
        <authorList>
            <person name="Zheng R.K."/>
            <person name="Sun C.M."/>
        </authorList>
    </citation>
    <scope>NUCLEOTIDE SEQUENCE [LARGE SCALE GENOMIC DNA]</scope>
    <source>
        <strain evidence="3">rifampicinis</strain>
    </source>
</reference>
<keyword evidence="3" id="KW-1185">Reference proteome</keyword>
<keyword evidence="1" id="KW-0812">Transmembrane</keyword>
<dbReference type="Proteomes" id="UP000594468">
    <property type="component" value="Chromosome"/>
</dbReference>
<proteinExistence type="predicted"/>